<dbReference type="Proteomes" id="UP000887579">
    <property type="component" value="Unplaced"/>
</dbReference>
<proteinExistence type="predicted"/>
<dbReference type="WBParaSite" id="ES5_v2.g737.t1">
    <property type="protein sequence ID" value="ES5_v2.g737.t1"/>
    <property type="gene ID" value="ES5_v2.g737"/>
</dbReference>
<name>A0AC34GRZ3_9BILA</name>
<organism evidence="1 2">
    <name type="scientific">Panagrolaimus sp. ES5</name>
    <dbReference type="NCBI Taxonomy" id="591445"/>
    <lineage>
        <taxon>Eukaryota</taxon>
        <taxon>Metazoa</taxon>
        <taxon>Ecdysozoa</taxon>
        <taxon>Nematoda</taxon>
        <taxon>Chromadorea</taxon>
        <taxon>Rhabditida</taxon>
        <taxon>Tylenchina</taxon>
        <taxon>Panagrolaimomorpha</taxon>
        <taxon>Panagrolaimoidea</taxon>
        <taxon>Panagrolaimidae</taxon>
        <taxon>Panagrolaimus</taxon>
    </lineage>
</organism>
<evidence type="ECO:0000313" key="2">
    <source>
        <dbReference type="WBParaSite" id="ES5_v2.g737.t1"/>
    </source>
</evidence>
<sequence>MLKFLTDIGLILGTFLDPTPTMPKARYPREGNPLGSGLSDINTESNNVKELFGYEMPQNPSEQLLKFVDLSNAAYLSYVFGSRVAFNTVTKDDAEYYFGAVTDTSLNFLVNDSATPSSCTMEYIYSVLDLKVYGSRAILKIFDYLNDEGDDPPQEVISYGTYVIDFLRATYHQNCSKSSGDVSQTSESLYRVRQFSTFIRKNALKAFDEAHEENLATKNVSEIFPQSLLFDTISSGVLYHYYTLLYVIGETEFKANKSSAIYYYSAYATKFLKLGKLITKKRTLADKETIINAYAKITSSTFQFTLNLLEFLYLPTTDNKNKITDTAKTLGGDVFTLIEMMKKKQLYTFKRINKVNYTLIATTTPENVLEHILMSIGTILTSN</sequence>
<reference evidence="2" key="1">
    <citation type="submission" date="2022-11" db="UniProtKB">
        <authorList>
            <consortium name="WormBaseParasite"/>
        </authorList>
    </citation>
    <scope>IDENTIFICATION</scope>
</reference>
<accession>A0AC34GRZ3</accession>
<protein>
    <submittedName>
        <fullName evidence="2">Uncharacterized protein</fullName>
    </submittedName>
</protein>
<evidence type="ECO:0000313" key="1">
    <source>
        <dbReference type="Proteomes" id="UP000887579"/>
    </source>
</evidence>